<gene>
    <name evidence="1" type="ORF">HH215_33450</name>
</gene>
<sequence length="244" mass="28218">MGDEKFIAFLDILGFRDMVNSNSHNDLEKIIESVIERNVLRAEKNVNKTLRDLKYDDVQISFLTLSDSIIIWTGDKNALSFVGFIMIVNILSAALMYDGVPIRGGISCGPISIKQDKRQYLYGKGIVKAYNIEKKQDWSGVVIDPEVLKLDELYNSKEIELLRSHNHIVDYKVPNKSGEMCEQPCLNWPTGLQLLSKMNRLEKIDIRSKFEMHKKSINDWGVENKILNTIRFYNWVQEKENSRD</sequence>
<reference evidence="1 2" key="1">
    <citation type="submission" date="2020-04" db="EMBL/GenBank/DDBJ databases">
        <title>Genome sequencing of novel species.</title>
        <authorList>
            <person name="Heo J."/>
            <person name="Kim S.-J."/>
            <person name="Kim J.-S."/>
            <person name="Hong S.-B."/>
            <person name="Kwon S.-W."/>
        </authorList>
    </citation>
    <scope>NUCLEOTIDE SEQUENCE [LARGE SCALE GENOMIC DNA]</scope>
    <source>
        <strain evidence="1 2">MFER-1</strain>
    </source>
</reference>
<evidence type="ECO:0008006" key="3">
    <source>
        <dbReference type="Google" id="ProtNLM"/>
    </source>
</evidence>
<proteinExistence type="predicted"/>
<dbReference type="Proteomes" id="UP000502248">
    <property type="component" value="Chromosome"/>
</dbReference>
<organism evidence="1 2">
    <name type="scientific">Cohnella herbarum</name>
    <dbReference type="NCBI Taxonomy" id="2728023"/>
    <lineage>
        <taxon>Bacteria</taxon>
        <taxon>Bacillati</taxon>
        <taxon>Bacillota</taxon>
        <taxon>Bacilli</taxon>
        <taxon>Bacillales</taxon>
        <taxon>Paenibacillaceae</taxon>
        <taxon>Cohnella</taxon>
    </lineage>
</organism>
<dbReference type="RefSeq" id="WP_169283851.1">
    <property type="nucleotide sequence ID" value="NZ_CP051680.1"/>
</dbReference>
<dbReference type="AlphaFoldDB" id="A0A7Z2ZPR1"/>
<keyword evidence="2" id="KW-1185">Reference proteome</keyword>
<evidence type="ECO:0000313" key="1">
    <source>
        <dbReference type="EMBL" id="QJD87608.1"/>
    </source>
</evidence>
<accession>A0A7Z2ZPR1</accession>
<name>A0A7Z2ZPR1_9BACL</name>
<dbReference type="EMBL" id="CP051680">
    <property type="protein sequence ID" value="QJD87608.1"/>
    <property type="molecule type" value="Genomic_DNA"/>
</dbReference>
<dbReference type="KEGG" id="cheb:HH215_33450"/>
<evidence type="ECO:0000313" key="2">
    <source>
        <dbReference type="Proteomes" id="UP000502248"/>
    </source>
</evidence>
<protein>
    <recommendedName>
        <fullName evidence="3">Guanylate cyclase domain-containing protein</fullName>
    </recommendedName>
</protein>